<organism evidence="6 7">
    <name type="scientific">Roseomonas gilardii</name>
    <dbReference type="NCBI Taxonomy" id="257708"/>
    <lineage>
        <taxon>Bacteria</taxon>
        <taxon>Pseudomonadati</taxon>
        <taxon>Pseudomonadota</taxon>
        <taxon>Alphaproteobacteria</taxon>
        <taxon>Acetobacterales</taxon>
        <taxon>Roseomonadaceae</taxon>
        <taxon>Roseomonas</taxon>
    </lineage>
</organism>
<dbReference type="SUPFAM" id="SSF52833">
    <property type="entry name" value="Thioredoxin-like"/>
    <property type="match status" value="1"/>
</dbReference>
<gene>
    <name evidence="6" type="ORF">RQ831_14895</name>
</gene>
<dbReference type="InterPro" id="IPR036249">
    <property type="entry name" value="Thioredoxin-like_sf"/>
</dbReference>
<evidence type="ECO:0000313" key="7">
    <source>
        <dbReference type="Proteomes" id="UP001258945"/>
    </source>
</evidence>
<keyword evidence="1" id="KW-0732">Signal</keyword>
<dbReference type="RefSeq" id="WP_314282976.1">
    <property type="nucleotide sequence ID" value="NZ_JAVVDO010000025.1"/>
</dbReference>
<keyword evidence="4" id="KW-0676">Redox-active center</keyword>
<dbReference type="InterPro" id="IPR001853">
    <property type="entry name" value="DSBA-like_thioredoxin_dom"/>
</dbReference>
<dbReference type="InterPro" id="IPR041205">
    <property type="entry name" value="ScsC_N"/>
</dbReference>
<sequence>MRTRIAAGLFLALSGLVAAPLPLFLPGGSAQGSAQAEEAPFTPAQREEVVRILREALRTDPTILRDAVAAMQQSQQAEQEQGRRNAIQAQAAALLRDPADPVKGNPAGDLTVVEFFDPRCGYCKALAPTMQELLSKDGKLRVVMKAIPILGPNSVLASRALLAAQKQDKFVPLYDRLMQLRAEPTEAVLQSEAQKLGLDWARMRRDMDDPAIEARLQQNLRLAQALSIEGTPALVIGDTLVPGAVDLATLQRLVTQARGRG</sequence>
<dbReference type="Pfam" id="PF01323">
    <property type="entry name" value="DSBA"/>
    <property type="match status" value="1"/>
</dbReference>
<name>A0ABU3MHJ6_9PROT</name>
<keyword evidence="7" id="KW-1185">Reference proteome</keyword>
<dbReference type="Proteomes" id="UP001258945">
    <property type="component" value="Unassembled WGS sequence"/>
</dbReference>
<comment type="caution">
    <text evidence="6">The sequence shown here is derived from an EMBL/GenBank/DDBJ whole genome shotgun (WGS) entry which is preliminary data.</text>
</comment>
<dbReference type="Pfam" id="PF18312">
    <property type="entry name" value="ScsC_N"/>
    <property type="match status" value="1"/>
</dbReference>
<evidence type="ECO:0000256" key="4">
    <source>
        <dbReference type="ARBA" id="ARBA00023284"/>
    </source>
</evidence>
<dbReference type="CDD" id="cd03023">
    <property type="entry name" value="DsbA_Com1_like"/>
    <property type="match status" value="1"/>
</dbReference>
<evidence type="ECO:0000313" key="6">
    <source>
        <dbReference type="EMBL" id="MDT8332347.1"/>
    </source>
</evidence>
<reference evidence="6 7" key="1">
    <citation type="journal article" date="2019" name="Microb. Pathog.">
        <title>Comparison of VITEK 2, MALDI-TOF MS, 16S rRNA gene sequencing, and whole-genome sequencing for identification of Roseomonas mucosa.</title>
        <authorList>
            <person name="Rudolph W.W."/>
            <person name="Gunzer F."/>
            <person name="Trauth M."/>
            <person name="Bunk B."/>
            <person name="Bigge R."/>
            <person name="Schrottner P."/>
        </authorList>
    </citation>
    <scope>NUCLEOTIDE SEQUENCE [LARGE SCALE GENOMIC DNA]</scope>
    <source>
        <strain evidence="6 7">DSM 103800</strain>
    </source>
</reference>
<dbReference type="PANTHER" id="PTHR13887:SF14">
    <property type="entry name" value="DISULFIDE BOND FORMATION PROTEIN D"/>
    <property type="match status" value="1"/>
</dbReference>
<evidence type="ECO:0000256" key="3">
    <source>
        <dbReference type="ARBA" id="ARBA00023157"/>
    </source>
</evidence>
<protein>
    <submittedName>
        <fullName evidence="6">DsbA family protein</fullName>
    </submittedName>
</protein>
<feature type="domain" description="Thioredoxin" evidence="5">
    <location>
        <begin position="71"/>
        <end position="259"/>
    </location>
</feature>
<dbReference type="EMBL" id="JAVVDO010000025">
    <property type="protein sequence ID" value="MDT8332347.1"/>
    <property type="molecule type" value="Genomic_DNA"/>
</dbReference>
<evidence type="ECO:0000256" key="1">
    <source>
        <dbReference type="ARBA" id="ARBA00022729"/>
    </source>
</evidence>
<dbReference type="PROSITE" id="PS51352">
    <property type="entry name" value="THIOREDOXIN_2"/>
    <property type="match status" value="1"/>
</dbReference>
<dbReference type="PANTHER" id="PTHR13887">
    <property type="entry name" value="GLUTATHIONE S-TRANSFERASE KAPPA"/>
    <property type="match status" value="1"/>
</dbReference>
<accession>A0ABU3MHJ6</accession>
<evidence type="ECO:0000259" key="5">
    <source>
        <dbReference type="PROSITE" id="PS51352"/>
    </source>
</evidence>
<evidence type="ECO:0000256" key="2">
    <source>
        <dbReference type="ARBA" id="ARBA00023002"/>
    </source>
</evidence>
<keyword evidence="2" id="KW-0560">Oxidoreductase</keyword>
<proteinExistence type="predicted"/>
<dbReference type="Gene3D" id="3.40.30.10">
    <property type="entry name" value="Glutaredoxin"/>
    <property type="match status" value="1"/>
</dbReference>
<dbReference type="InterPro" id="IPR013766">
    <property type="entry name" value="Thioredoxin_domain"/>
</dbReference>
<keyword evidence="3" id="KW-1015">Disulfide bond</keyword>